<evidence type="ECO:0000313" key="3">
    <source>
        <dbReference type="Proteomes" id="UP000440367"/>
    </source>
</evidence>
<accession>A0A6A3ZWH9</accession>
<gene>
    <name evidence="2" type="ORF">PF002_g9457</name>
</gene>
<dbReference type="EMBL" id="QXGD01000391">
    <property type="protein sequence ID" value="KAE9241048.1"/>
    <property type="molecule type" value="Genomic_DNA"/>
</dbReference>
<feature type="compositionally biased region" description="Basic and acidic residues" evidence="1">
    <location>
        <begin position="112"/>
        <end position="121"/>
    </location>
</feature>
<reference evidence="2 3" key="1">
    <citation type="submission" date="2018-08" db="EMBL/GenBank/DDBJ databases">
        <title>Genomic investigation of the strawberry pathogen Phytophthora fragariae indicates pathogenicity is determined by transcriptional variation in three key races.</title>
        <authorList>
            <person name="Adams T.M."/>
            <person name="Armitage A.D."/>
            <person name="Sobczyk M.K."/>
            <person name="Bates H.J."/>
            <person name="Dunwell J.M."/>
            <person name="Nellist C.F."/>
            <person name="Harrison R.J."/>
        </authorList>
    </citation>
    <scope>NUCLEOTIDE SEQUENCE [LARGE SCALE GENOMIC DNA]</scope>
    <source>
        <strain evidence="2 3">BC-1</strain>
    </source>
</reference>
<evidence type="ECO:0000313" key="2">
    <source>
        <dbReference type="EMBL" id="KAE9241048.1"/>
    </source>
</evidence>
<name>A0A6A3ZWH9_9STRA</name>
<dbReference type="AlphaFoldDB" id="A0A6A3ZWH9"/>
<comment type="caution">
    <text evidence="2">The sequence shown here is derived from an EMBL/GenBank/DDBJ whole genome shotgun (WGS) entry which is preliminary data.</text>
</comment>
<dbReference type="Proteomes" id="UP000440367">
    <property type="component" value="Unassembled WGS sequence"/>
</dbReference>
<feature type="region of interest" description="Disordered" evidence="1">
    <location>
        <begin position="73"/>
        <end position="125"/>
    </location>
</feature>
<sequence>MLGLQQCGMIWLRGDLMHADTKQAQAHCFVCLKSIKQKPDATEAVVFRSFMCTLGTRLSLPVQSSLCTSDIAQRSGDVEVEEEKDDHIEEGDQSDPATSKKVDEDSEEEREMESSNSKDDSGVTDEVSVARIACSVTGRKAKALVGQERWYSTQTRRWWHPSDKQIETVTI</sequence>
<evidence type="ECO:0000256" key="1">
    <source>
        <dbReference type="SAM" id="MobiDB-lite"/>
    </source>
</evidence>
<protein>
    <submittedName>
        <fullName evidence="2">Uncharacterized protein</fullName>
    </submittedName>
</protein>
<proteinExistence type="predicted"/>
<organism evidence="2 3">
    <name type="scientific">Phytophthora fragariae</name>
    <dbReference type="NCBI Taxonomy" id="53985"/>
    <lineage>
        <taxon>Eukaryota</taxon>
        <taxon>Sar</taxon>
        <taxon>Stramenopiles</taxon>
        <taxon>Oomycota</taxon>
        <taxon>Peronosporomycetes</taxon>
        <taxon>Peronosporales</taxon>
        <taxon>Peronosporaceae</taxon>
        <taxon>Phytophthora</taxon>
    </lineage>
</organism>
<feature type="compositionally biased region" description="Acidic residues" evidence="1">
    <location>
        <begin position="78"/>
        <end position="93"/>
    </location>
</feature>